<organism evidence="2 3">
    <name type="scientific">Aquabacterium lacunae</name>
    <dbReference type="NCBI Taxonomy" id="2528630"/>
    <lineage>
        <taxon>Bacteria</taxon>
        <taxon>Pseudomonadati</taxon>
        <taxon>Pseudomonadota</taxon>
        <taxon>Betaproteobacteria</taxon>
        <taxon>Burkholderiales</taxon>
        <taxon>Aquabacterium</taxon>
    </lineage>
</organism>
<protein>
    <submittedName>
        <fullName evidence="2">Glycosyltransferase family 2 protein</fullName>
    </submittedName>
</protein>
<dbReference type="CDD" id="cd04186">
    <property type="entry name" value="GT_2_like_c"/>
    <property type="match status" value="1"/>
</dbReference>
<dbReference type="PANTHER" id="PTHR43179:SF7">
    <property type="entry name" value="RHAMNOSYLTRANSFERASE WBBL"/>
    <property type="match status" value="1"/>
</dbReference>
<gene>
    <name evidence="2" type="ORF">EYS42_15790</name>
</gene>
<accession>A0A4Q9GVJ7</accession>
<dbReference type="OrthoDB" id="9816564at2"/>
<evidence type="ECO:0000259" key="1">
    <source>
        <dbReference type="Pfam" id="PF00535"/>
    </source>
</evidence>
<feature type="domain" description="Glycosyltransferase 2-like" evidence="1">
    <location>
        <begin position="6"/>
        <end position="133"/>
    </location>
</feature>
<comment type="caution">
    <text evidence="2">The sequence shown here is derived from an EMBL/GenBank/DDBJ whole genome shotgun (WGS) entry which is preliminary data.</text>
</comment>
<dbReference type="Gene3D" id="3.90.550.10">
    <property type="entry name" value="Spore Coat Polysaccharide Biosynthesis Protein SpsA, Chain A"/>
    <property type="match status" value="1"/>
</dbReference>
<dbReference type="PANTHER" id="PTHR43179">
    <property type="entry name" value="RHAMNOSYLTRANSFERASE WBBL"/>
    <property type="match status" value="1"/>
</dbReference>
<reference evidence="2 3" key="1">
    <citation type="submission" date="2019-02" db="EMBL/GenBank/DDBJ databases">
        <title>Aquabacterium sp. strain KMB7.</title>
        <authorList>
            <person name="Chen W.-M."/>
        </authorList>
    </citation>
    <scope>NUCLEOTIDE SEQUENCE [LARGE SCALE GENOMIC DNA]</scope>
    <source>
        <strain evidence="2 3">KMB7</strain>
    </source>
</reference>
<sequence length="312" mass="34995">MSIEASIIIVNWKVCELLRACLQSVRDQAGLRMDQMEVIVVDNDSRDGSVEMVRAEFPEVRLIANADNPGFGKANNQALPFCTGRYVVLLNPDTVLLDGAIGTMVRRMDACPDVATMGCRLLNADGSLQRWTGGAFPRALNLANHYLFLDRLLPRAMRPMPLYLDHDAQAEIDVDWVSGAFMILRTGMLGGQLFNPAFFMYGEDMELCHRLKLAGHRVVYSPAASIIHYQGASMKQQQGDVLLSSLKGPRQFYRQMRGPQGLWIFDLFTVSGFGLRWLLYRLASWVKPQGNYQARAASSLDLMGRAWRIMKG</sequence>
<keyword evidence="3" id="KW-1185">Reference proteome</keyword>
<dbReference type="EMBL" id="SIXI01000008">
    <property type="protein sequence ID" value="TBO27896.1"/>
    <property type="molecule type" value="Genomic_DNA"/>
</dbReference>
<dbReference type="AlphaFoldDB" id="A0A4Q9GVJ7"/>
<dbReference type="InterPro" id="IPR001173">
    <property type="entry name" value="Glyco_trans_2-like"/>
</dbReference>
<dbReference type="SUPFAM" id="SSF53448">
    <property type="entry name" value="Nucleotide-diphospho-sugar transferases"/>
    <property type="match status" value="1"/>
</dbReference>
<proteinExistence type="predicted"/>
<dbReference type="RefSeq" id="WP_130969166.1">
    <property type="nucleotide sequence ID" value="NZ_SIXI01000008.1"/>
</dbReference>
<dbReference type="GO" id="GO:0016740">
    <property type="term" value="F:transferase activity"/>
    <property type="evidence" value="ECO:0007669"/>
    <property type="project" value="UniProtKB-KW"/>
</dbReference>
<evidence type="ECO:0000313" key="3">
    <source>
        <dbReference type="Proteomes" id="UP000292120"/>
    </source>
</evidence>
<name>A0A4Q9GVJ7_9BURK</name>
<evidence type="ECO:0000313" key="2">
    <source>
        <dbReference type="EMBL" id="TBO27896.1"/>
    </source>
</evidence>
<dbReference type="Pfam" id="PF00535">
    <property type="entry name" value="Glycos_transf_2"/>
    <property type="match status" value="1"/>
</dbReference>
<keyword evidence="2" id="KW-0808">Transferase</keyword>
<dbReference type="InterPro" id="IPR029044">
    <property type="entry name" value="Nucleotide-diphossugar_trans"/>
</dbReference>
<dbReference type="Proteomes" id="UP000292120">
    <property type="component" value="Unassembled WGS sequence"/>
</dbReference>